<organism evidence="2">
    <name type="scientific">Ixodes ricinus</name>
    <name type="common">Common tick</name>
    <name type="synonym">Acarus ricinus</name>
    <dbReference type="NCBI Taxonomy" id="34613"/>
    <lineage>
        <taxon>Eukaryota</taxon>
        <taxon>Metazoa</taxon>
        <taxon>Ecdysozoa</taxon>
        <taxon>Arthropoda</taxon>
        <taxon>Chelicerata</taxon>
        <taxon>Arachnida</taxon>
        <taxon>Acari</taxon>
        <taxon>Parasitiformes</taxon>
        <taxon>Ixodida</taxon>
        <taxon>Ixodoidea</taxon>
        <taxon>Ixodidae</taxon>
        <taxon>Ixodinae</taxon>
        <taxon>Ixodes</taxon>
    </lineage>
</organism>
<reference evidence="2" key="1">
    <citation type="submission" date="2019-12" db="EMBL/GenBank/DDBJ databases">
        <title>An insight into the sialome of adult female Ixodes ricinus ticks feeding for 6 days.</title>
        <authorList>
            <person name="Perner J."/>
            <person name="Ribeiro J.M.C."/>
        </authorList>
    </citation>
    <scope>NUCLEOTIDE SEQUENCE</scope>
    <source>
        <strain evidence="2">Semi-engorged</strain>
        <tissue evidence="2">Salivary glands</tissue>
    </source>
</reference>
<dbReference type="EMBL" id="GIFC01004757">
    <property type="protein sequence ID" value="MXU86840.1"/>
    <property type="molecule type" value="Transcribed_RNA"/>
</dbReference>
<feature type="transmembrane region" description="Helical" evidence="1">
    <location>
        <begin position="7"/>
        <end position="26"/>
    </location>
</feature>
<dbReference type="AlphaFoldDB" id="A0A6B0UCS5"/>
<feature type="transmembrane region" description="Helical" evidence="1">
    <location>
        <begin position="32"/>
        <end position="52"/>
    </location>
</feature>
<keyword evidence="1" id="KW-1133">Transmembrane helix</keyword>
<proteinExistence type="predicted"/>
<keyword evidence="1" id="KW-0812">Transmembrane</keyword>
<evidence type="ECO:0000256" key="1">
    <source>
        <dbReference type="SAM" id="Phobius"/>
    </source>
</evidence>
<evidence type="ECO:0000313" key="2">
    <source>
        <dbReference type="EMBL" id="MXU86840.1"/>
    </source>
</evidence>
<protein>
    <submittedName>
        <fullName evidence="2">Putative secreted protein</fullName>
    </submittedName>
</protein>
<accession>A0A6B0UCS5</accession>
<keyword evidence="1" id="KW-0472">Membrane</keyword>
<sequence length="93" mass="10923">MSYWFIGYNAILQALVFLCCIVHSLYSFALSSSIRLTCTAFTASPIFIIKTYSRKYMFHRKFSKSLIFPEPLFFELVDMNRQMLLIFSIKQAI</sequence>
<name>A0A6B0UCS5_IXORI</name>